<feature type="region of interest" description="Disordered" evidence="2">
    <location>
        <begin position="807"/>
        <end position="853"/>
    </location>
</feature>
<dbReference type="Pfam" id="PF01590">
    <property type="entry name" value="GAF"/>
    <property type="match status" value="1"/>
</dbReference>
<dbReference type="EMBL" id="VJMJ01000077">
    <property type="protein sequence ID" value="KAF0738282.1"/>
    <property type="molecule type" value="Genomic_DNA"/>
</dbReference>
<sequence length="1181" mass="131265">MDERSAEFFIVRSGLKQITTSPNDREAWKHEEKTRSEPPVDTQPSRSGSNNIKEYVATHLNRCGSTPQLPLQSAPGSYAFSSSKKRLLPSKLNLTPISKKGQTPPAPTSSNLPQSDMFHHLSVEKIKHEYERLLASNRVRQNELEREVTDLHKALQKERKLHELAQLENQSLRDQVAQLYLQLDDERKITLQQKKAFAKVSQRFVAANETLHKLSSAADGTDGVKSVLQAMSKENQDFQRRIKVLETQHKEDKKSLTNSEKKLKTIKMELESIEHMQMAKAPSGDNGGSEPTSNDSTVPQTIPINENDPHSAISAILEQYIDPNLLRILHKVDSQFSISNAINLSSTMKRWLHSCQSINISLDSGQVLEDLMQKICNVLQCEHSAVFTQSVSARKLTCRCTNTGQSQIEVPFDKGIVSHVLKTGTPCNIPCAYDDAHFYSPQDNLSGFTTRDVICVPIFDHKREAIGALRACNSGHGKGFSSNDLIVLGLFAIQTGIILQEFEMESLLKVSQTKLLRLHEMPRTLASESVPNVEQVSLIRFVLAAERHFHQILGVTKIKLFLIDGEVENGGMIWCVGKTLDSNCDTTYFRQYYKLSSGLCGLAIYHPKGLTITDPLTHAKYNGAIDLSNPTTGMYLVPIMSLWGKPLGILQVGRSVTNAKGPKVEMLERQQAEDTLKLHMISLFANSMACILHELHAHDLLVKCPEEVKQARMGTLKEQLEKSQAESKHRLSNVAINEDQMKQFMAANTKVQQIAKDTTYKSAVSSNNKHAESHRRATTTAALNLPHFPPHVSHQKQESATVLKPSIDDIKPSSSSGPPPLSSDCISPTTSFPTIEEYSTSRPSTPRTPSNHIECETSLDYRSDAHEVTPSTIEEHLASIEMTPGSERQNIVPHDDGVIASETTSMLEEHLASIEMTPASEKESVVPHDDGIATAETANLMLEELTQSRLASSEVVDQPTTEKIETPLLEQVDSAPDIRPPENEADPSVFQATNKTEVPLISQQHQNDEIDEPNDTTTTAQETSEDVSLLPDITEVIAPLNLTVGSENPEVMESSPSYEVHISPTELESTSESHEAPEPSLWDSPAASQGMDHLSNEAQFHVDPNGWTEPTHENPVDEPYEINCSDEQTHHYPNDANPEWNAQYIDDPTLPPGWTAIAHGEHIYYENHETGEQTWTHPASQ</sequence>
<keyword evidence="1" id="KW-0175">Coiled coil</keyword>
<dbReference type="InterPro" id="IPR001202">
    <property type="entry name" value="WW_dom"/>
</dbReference>
<dbReference type="InterPro" id="IPR029016">
    <property type="entry name" value="GAF-like_dom_sf"/>
</dbReference>
<organism evidence="4 5">
    <name type="scientific">Aphanomyces euteiches</name>
    <dbReference type="NCBI Taxonomy" id="100861"/>
    <lineage>
        <taxon>Eukaryota</taxon>
        <taxon>Sar</taxon>
        <taxon>Stramenopiles</taxon>
        <taxon>Oomycota</taxon>
        <taxon>Saprolegniomycetes</taxon>
        <taxon>Saprolegniales</taxon>
        <taxon>Verrucalvaceae</taxon>
        <taxon>Aphanomyces</taxon>
    </lineage>
</organism>
<feature type="domain" description="WW" evidence="3">
    <location>
        <begin position="1148"/>
        <end position="1180"/>
    </location>
</feature>
<dbReference type="InterPro" id="IPR003018">
    <property type="entry name" value="GAF"/>
</dbReference>
<feature type="region of interest" description="Disordered" evidence="2">
    <location>
        <begin position="20"/>
        <end position="51"/>
    </location>
</feature>
<reference evidence="4 5" key="1">
    <citation type="submission" date="2019-07" db="EMBL/GenBank/DDBJ databases">
        <title>Genomics analysis of Aphanomyces spp. identifies a new class of oomycete effector associated with host adaptation.</title>
        <authorList>
            <person name="Gaulin E."/>
        </authorList>
    </citation>
    <scope>NUCLEOTIDE SEQUENCE [LARGE SCALE GENOMIC DNA]</scope>
    <source>
        <strain evidence="4 5">ATCC 201684</strain>
    </source>
</reference>
<dbReference type="Proteomes" id="UP000481153">
    <property type="component" value="Unassembled WGS sequence"/>
</dbReference>
<dbReference type="Gene3D" id="2.20.70.10">
    <property type="match status" value="1"/>
</dbReference>
<dbReference type="VEuPathDB" id="FungiDB:AeMF1_012121"/>
<name>A0A6G0XE41_9STRA</name>
<evidence type="ECO:0000256" key="1">
    <source>
        <dbReference type="SAM" id="Coils"/>
    </source>
</evidence>
<gene>
    <name evidence="4" type="ORF">Ae201684_005841</name>
</gene>
<evidence type="ECO:0000313" key="5">
    <source>
        <dbReference type="Proteomes" id="UP000481153"/>
    </source>
</evidence>
<evidence type="ECO:0000256" key="2">
    <source>
        <dbReference type="SAM" id="MobiDB-lite"/>
    </source>
</evidence>
<feature type="region of interest" description="Disordered" evidence="2">
    <location>
        <begin position="95"/>
        <end position="114"/>
    </location>
</feature>
<dbReference type="SMART" id="SM00456">
    <property type="entry name" value="WW"/>
    <property type="match status" value="1"/>
</dbReference>
<feature type="region of interest" description="Disordered" evidence="2">
    <location>
        <begin position="1047"/>
        <end position="1082"/>
    </location>
</feature>
<evidence type="ECO:0000313" key="4">
    <source>
        <dbReference type="EMBL" id="KAF0738282.1"/>
    </source>
</evidence>
<protein>
    <recommendedName>
        <fullName evidence="3">WW domain-containing protein</fullName>
    </recommendedName>
</protein>
<dbReference type="PROSITE" id="PS50020">
    <property type="entry name" value="WW_DOMAIN_2"/>
    <property type="match status" value="1"/>
</dbReference>
<feature type="coiled-coil region" evidence="1">
    <location>
        <begin position="127"/>
        <end position="182"/>
    </location>
</feature>
<feature type="region of interest" description="Disordered" evidence="2">
    <location>
        <begin position="999"/>
        <end position="1025"/>
    </location>
</feature>
<evidence type="ECO:0000259" key="3">
    <source>
        <dbReference type="PROSITE" id="PS50020"/>
    </source>
</evidence>
<dbReference type="InterPro" id="IPR036020">
    <property type="entry name" value="WW_dom_sf"/>
</dbReference>
<feature type="compositionally biased region" description="Polar residues" evidence="2">
    <location>
        <begin position="824"/>
        <end position="833"/>
    </location>
</feature>
<feature type="compositionally biased region" description="Basic and acidic residues" evidence="2">
    <location>
        <begin position="23"/>
        <end position="38"/>
    </location>
</feature>
<dbReference type="SUPFAM" id="SSF51045">
    <property type="entry name" value="WW domain"/>
    <property type="match status" value="1"/>
</dbReference>
<accession>A0A6G0XE41</accession>
<proteinExistence type="predicted"/>
<dbReference type="SUPFAM" id="SSF55781">
    <property type="entry name" value="GAF domain-like"/>
    <property type="match status" value="2"/>
</dbReference>
<dbReference type="CDD" id="cd00201">
    <property type="entry name" value="WW"/>
    <property type="match status" value="1"/>
</dbReference>
<dbReference type="Gene3D" id="3.30.450.40">
    <property type="match status" value="1"/>
</dbReference>
<feature type="compositionally biased region" description="Polar residues" evidence="2">
    <location>
        <begin position="289"/>
        <end position="302"/>
    </location>
</feature>
<dbReference type="SMART" id="SM00065">
    <property type="entry name" value="GAF"/>
    <property type="match status" value="1"/>
</dbReference>
<comment type="caution">
    <text evidence="4">The sequence shown here is derived from an EMBL/GenBank/DDBJ whole genome shotgun (WGS) entry which is preliminary data.</text>
</comment>
<dbReference type="AlphaFoldDB" id="A0A6G0XE41"/>
<feature type="compositionally biased region" description="Low complexity" evidence="2">
    <location>
        <begin position="840"/>
        <end position="850"/>
    </location>
</feature>
<keyword evidence="5" id="KW-1185">Reference proteome</keyword>
<feature type="compositionally biased region" description="Polar residues" evidence="2">
    <location>
        <begin position="42"/>
        <end position="51"/>
    </location>
</feature>
<feature type="coiled-coil region" evidence="1">
    <location>
        <begin position="228"/>
        <end position="276"/>
    </location>
</feature>
<feature type="region of interest" description="Disordered" evidence="2">
    <location>
        <begin position="278"/>
        <end position="302"/>
    </location>
</feature>
<feature type="region of interest" description="Disordered" evidence="2">
    <location>
        <begin position="951"/>
        <end position="987"/>
    </location>
</feature>